<feature type="signal peptide" evidence="6">
    <location>
        <begin position="1"/>
        <end position="19"/>
    </location>
</feature>
<dbReference type="CDD" id="cd07185">
    <property type="entry name" value="OmpA_C-like"/>
    <property type="match status" value="1"/>
</dbReference>
<dbReference type="PROSITE" id="PS51123">
    <property type="entry name" value="OMPA_2"/>
    <property type="match status" value="1"/>
</dbReference>
<dbReference type="Proteomes" id="UP000256980">
    <property type="component" value="Unassembled WGS sequence"/>
</dbReference>
<keyword evidence="6" id="KW-0732">Signal</keyword>
<reference evidence="8 9" key="1">
    <citation type="submission" date="2018-07" db="EMBL/GenBank/DDBJ databases">
        <title>Genomic Encyclopedia of Type Strains, Phase III (KMG-III): the genomes of soil and plant-associated and newly described type strains.</title>
        <authorList>
            <person name="Whitman W."/>
        </authorList>
    </citation>
    <scope>NUCLEOTIDE SEQUENCE [LARGE SCALE GENOMIC DNA]</scope>
    <source>
        <strain evidence="8 9">CECT 7946</strain>
    </source>
</reference>
<sequence>MKIKLLTLVLVLCSSLSFAQTKLADKFFDNYGYVKAIELYEKVVEKGKADAHVLTRLGDAYYNNSNSEKAAYWYEKALNEYKDIEAEYIYKYIQSLRSLGNYKEADVWFKKLNEAQHGDSRLKGYNPDDIDIFDKLTSKNEDLMVSIKNLDFNSELADFGSFVKDSTLYFASSRGDDEKIYNWNKEPFLDIFQIGITHEQNEDGEKNEVYGSPSQINGDDINTIYHEASIAITNNGKTMYFTRDNVNHKKRLKYDKEGTTHLKIYKATLEGKEWSNPIELPFNDEIYSTGHPSLSVDNKTLYFVSDRDGGIGQTDIYSVEIKEDGTYGDPVNLGDKINTEGREMFPFVAQDSTFYFSSDGHLNLGLLDIFKSNILKNDSTLASEPENMGAPYNSGYDDFAIFIDSKTRKGYFSSNRPEGKGSDDIYSFKISKCNQLITGIATEHRTEIILADVTVQLIDETGKIIAEVITDENGTYNFEIECDKTYTILGSKPDYKEDQHTITSSKENEKSNTINLVLKPLILESQIIINPIFFDYDKSNIRTDAQYELENIVDVLRKHPEMVIKIESHTDSRGRDKYNLKLSDKRAKSTAEYIISRGIDASRIESARGFGETRLLNECGNNSNCTEKEHQVNRRSYFYIVDGDKEKE</sequence>
<comment type="subcellular location">
    <subcellularLocation>
        <location evidence="1">Cell outer membrane</location>
    </subcellularLocation>
</comment>
<dbReference type="SUPFAM" id="SSF103088">
    <property type="entry name" value="OmpA-like"/>
    <property type="match status" value="1"/>
</dbReference>
<dbReference type="InterPro" id="IPR011990">
    <property type="entry name" value="TPR-like_helical_dom_sf"/>
</dbReference>
<dbReference type="Gene3D" id="3.30.1330.60">
    <property type="entry name" value="OmpA-like domain"/>
    <property type="match status" value="1"/>
</dbReference>
<gene>
    <name evidence="8" type="ORF">DFQ10_11094</name>
</gene>
<dbReference type="OrthoDB" id="9809364at2"/>
<dbReference type="InterPro" id="IPR013783">
    <property type="entry name" value="Ig-like_fold"/>
</dbReference>
<dbReference type="EMBL" id="QRDV01000010">
    <property type="protein sequence ID" value="RED38587.1"/>
    <property type="molecule type" value="Genomic_DNA"/>
</dbReference>
<dbReference type="SUPFAM" id="SSF82171">
    <property type="entry name" value="DPP6 N-terminal domain-like"/>
    <property type="match status" value="1"/>
</dbReference>
<protein>
    <submittedName>
        <fullName evidence="8">WD40 repeat protein</fullName>
    </submittedName>
</protein>
<dbReference type="SUPFAM" id="SSF49478">
    <property type="entry name" value="Cna protein B-type domain"/>
    <property type="match status" value="1"/>
</dbReference>
<evidence type="ECO:0000313" key="8">
    <source>
        <dbReference type="EMBL" id="RED38587.1"/>
    </source>
</evidence>
<dbReference type="InterPro" id="IPR036737">
    <property type="entry name" value="OmpA-like_sf"/>
</dbReference>
<evidence type="ECO:0000256" key="3">
    <source>
        <dbReference type="ARBA" id="ARBA00023237"/>
    </source>
</evidence>
<dbReference type="Gene3D" id="1.25.40.10">
    <property type="entry name" value="Tetratricopeptide repeat domain"/>
    <property type="match status" value="1"/>
</dbReference>
<dbReference type="RefSeq" id="WP_115818789.1">
    <property type="nucleotide sequence ID" value="NZ_QRDV01000010.1"/>
</dbReference>
<dbReference type="Gene3D" id="2.60.40.10">
    <property type="entry name" value="Immunoglobulins"/>
    <property type="match status" value="1"/>
</dbReference>
<dbReference type="InterPro" id="IPR006664">
    <property type="entry name" value="OMP_bac"/>
</dbReference>
<dbReference type="AlphaFoldDB" id="A0A3D9GQ56"/>
<keyword evidence="2 5" id="KW-0472">Membrane</keyword>
<comment type="caution">
    <text evidence="8">The sequence shown here is derived from an EMBL/GenBank/DDBJ whole genome shotgun (WGS) entry which is preliminary data.</text>
</comment>
<dbReference type="PANTHER" id="PTHR30329">
    <property type="entry name" value="STATOR ELEMENT OF FLAGELLAR MOTOR COMPLEX"/>
    <property type="match status" value="1"/>
</dbReference>
<dbReference type="PRINTS" id="PR01021">
    <property type="entry name" value="OMPADOMAIN"/>
</dbReference>
<feature type="repeat" description="TPR" evidence="4">
    <location>
        <begin position="51"/>
        <end position="84"/>
    </location>
</feature>
<dbReference type="PROSITE" id="PS50005">
    <property type="entry name" value="TPR"/>
    <property type="match status" value="1"/>
</dbReference>
<evidence type="ECO:0000259" key="7">
    <source>
        <dbReference type="PROSITE" id="PS51123"/>
    </source>
</evidence>
<dbReference type="Pfam" id="PF00691">
    <property type="entry name" value="OmpA"/>
    <property type="match status" value="1"/>
</dbReference>
<accession>A0A3D9GQ56</accession>
<dbReference type="Gene3D" id="2.120.10.30">
    <property type="entry name" value="TolB, C-terminal domain"/>
    <property type="match status" value="1"/>
</dbReference>
<proteinExistence type="predicted"/>
<keyword evidence="3" id="KW-0998">Cell outer membrane</keyword>
<dbReference type="SUPFAM" id="SSF48452">
    <property type="entry name" value="TPR-like"/>
    <property type="match status" value="1"/>
</dbReference>
<evidence type="ECO:0000256" key="1">
    <source>
        <dbReference type="ARBA" id="ARBA00004442"/>
    </source>
</evidence>
<dbReference type="InterPro" id="IPR011042">
    <property type="entry name" value="6-blade_b-propeller_TolB-like"/>
</dbReference>
<dbReference type="InterPro" id="IPR011659">
    <property type="entry name" value="WD40"/>
</dbReference>
<evidence type="ECO:0000313" key="9">
    <source>
        <dbReference type="Proteomes" id="UP000256980"/>
    </source>
</evidence>
<evidence type="ECO:0000256" key="5">
    <source>
        <dbReference type="PROSITE-ProRule" id="PRU00473"/>
    </source>
</evidence>
<dbReference type="InterPro" id="IPR006665">
    <property type="entry name" value="OmpA-like"/>
</dbReference>
<dbReference type="PANTHER" id="PTHR30329:SF21">
    <property type="entry name" value="LIPOPROTEIN YIAD-RELATED"/>
    <property type="match status" value="1"/>
</dbReference>
<dbReference type="InterPro" id="IPR019734">
    <property type="entry name" value="TPR_rpt"/>
</dbReference>
<organism evidence="8 9">
    <name type="scientific">Winogradskyella eximia</name>
    <dbReference type="NCBI Taxonomy" id="262006"/>
    <lineage>
        <taxon>Bacteria</taxon>
        <taxon>Pseudomonadati</taxon>
        <taxon>Bacteroidota</taxon>
        <taxon>Flavobacteriia</taxon>
        <taxon>Flavobacteriales</taxon>
        <taxon>Flavobacteriaceae</taxon>
        <taxon>Winogradskyella</taxon>
    </lineage>
</organism>
<dbReference type="GO" id="GO:0009279">
    <property type="term" value="C:cell outer membrane"/>
    <property type="evidence" value="ECO:0007669"/>
    <property type="project" value="UniProtKB-SubCell"/>
</dbReference>
<feature type="chain" id="PRO_5017776111" evidence="6">
    <location>
        <begin position="20"/>
        <end position="648"/>
    </location>
</feature>
<evidence type="ECO:0000256" key="6">
    <source>
        <dbReference type="SAM" id="SignalP"/>
    </source>
</evidence>
<dbReference type="InterPro" id="IPR050330">
    <property type="entry name" value="Bact_OuterMem_StrucFunc"/>
</dbReference>
<feature type="domain" description="OmpA-like" evidence="7">
    <location>
        <begin position="521"/>
        <end position="644"/>
    </location>
</feature>
<keyword evidence="4" id="KW-0802">TPR repeat</keyword>
<keyword evidence="9" id="KW-1185">Reference proteome</keyword>
<dbReference type="Pfam" id="PF07676">
    <property type="entry name" value="PD40"/>
    <property type="match status" value="3"/>
</dbReference>
<evidence type="ECO:0000256" key="4">
    <source>
        <dbReference type="PROSITE-ProRule" id="PRU00339"/>
    </source>
</evidence>
<evidence type="ECO:0000256" key="2">
    <source>
        <dbReference type="ARBA" id="ARBA00023136"/>
    </source>
</evidence>
<name>A0A3D9GQ56_9FLAO</name>